<dbReference type="EMBL" id="AJLS01000007">
    <property type="protein sequence ID" value="EKN71498.1"/>
    <property type="molecule type" value="Genomic_DNA"/>
</dbReference>
<keyword evidence="3" id="KW-1185">Reference proteome</keyword>
<protein>
    <submittedName>
        <fullName evidence="2">Uncharacterized protein</fullName>
    </submittedName>
</protein>
<feature type="transmembrane region" description="Helical" evidence="1">
    <location>
        <begin position="64"/>
        <end position="82"/>
    </location>
</feature>
<evidence type="ECO:0000313" key="3">
    <source>
        <dbReference type="Proteomes" id="UP000006316"/>
    </source>
</evidence>
<keyword evidence="1" id="KW-0812">Transmembrane</keyword>
<organism evidence="2 3">
    <name type="scientific">Neobacillus bataviensis LMG 21833</name>
    <dbReference type="NCBI Taxonomy" id="1117379"/>
    <lineage>
        <taxon>Bacteria</taxon>
        <taxon>Bacillati</taxon>
        <taxon>Bacillota</taxon>
        <taxon>Bacilli</taxon>
        <taxon>Bacillales</taxon>
        <taxon>Bacillaceae</taxon>
        <taxon>Neobacillus</taxon>
    </lineage>
</organism>
<dbReference type="PATRIC" id="fig|1117379.3.peg.273"/>
<proteinExistence type="predicted"/>
<dbReference type="RefSeq" id="WP_007083306.1">
    <property type="nucleotide sequence ID" value="NZ_AJLS01000007.1"/>
</dbReference>
<keyword evidence="1" id="KW-0472">Membrane</keyword>
<dbReference type="AlphaFoldDB" id="K6DTE7"/>
<sequence>MAKQAVQLSKKKRTTYRFQKLKMCKKCHRYSVLKDEACPTCGTKFAGIESLVKSIIKKRVTTEVIRLLIVVCLGILFAPTIHTMYYSLFAGLIFCTCYMALNTMFLKSEYFHQLKKLLRVDFRKIQAGIQFDSDLAKADVTEARLAQADEKLREIGDLISTDRIKIRRVMVLNKIALRSDMELELEPLIPSSYDKNFVKYALEVVKINRTLMTKKGIAYFIHYRDAIVIDFGMDSLIAAAGTALRMRLYILEFAPFIEEFLDYFPKERVLRLCNIIHANPEIDWGSLKETTIRLVEKKYSYDPDFKRFSIGKERAFSHA</sequence>
<dbReference type="STRING" id="1117379.BABA_01315"/>
<dbReference type="OrthoDB" id="2925556at2"/>
<dbReference type="Proteomes" id="UP000006316">
    <property type="component" value="Unassembled WGS sequence"/>
</dbReference>
<dbReference type="eggNOG" id="ENOG50336Z3">
    <property type="taxonomic scope" value="Bacteria"/>
</dbReference>
<gene>
    <name evidence="2" type="ORF">BABA_01315</name>
</gene>
<keyword evidence="1" id="KW-1133">Transmembrane helix</keyword>
<accession>K6DTE7</accession>
<comment type="caution">
    <text evidence="2">The sequence shown here is derived from an EMBL/GenBank/DDBJ whole genome shotgun (WGS) entry which is preliminary data.</text>
</comment>
<name>K6DTE7_9BACI</name>
<evidence type="ECO:0000313" key="2">
    <source>
        <dbReference type="EMBL" id="EKN71498.1"/>
    </source>
</evidence>
<reference evidence="2 3" key="1">
    <citation type="journal article" date="2012" name="Front. Microbiol.">
        <title>Redundancy and modularity in membrane-associated dissimilatory nitrate reduction in Bacillus.</title>
        <authorList>
            <person name="Heylen K."/>
            <person name="Keltjens J."/>
        </authorList>
    </citation>
    <scope>NUCLEOTIDE SEQUENCE [LARGE SCALE GENOMIC DNA]</scope>
    <source>
        <strain evidence="3">LMG 21833T</strain>
    </source>
</reference>
<evidence type="ECO:0000256" key="1">
    <source>
        <dbReference type="SAM" id="Phobius"/>
    </source>
</evidence>